<keyword evidence="2" id="KW-1133">Transmembrane helix</keyword>
<protein>
    <submittedName>
        <fullName evidence="3">Uncharacterized protein</fullName>
    </submittedName>
</protein>
<gene>
    <name evidence="3" type="ORF">H9812_07015</name>
</gene>
<feature type="compositionally biased region" description="Low complexity" evidence="1">
    <location>
        <begin position="83"/>
        <end position="107"/>
    </location>
</feature>
<reference evidence="3" key="2">
    <citation type="submission" date="2021-04" db="EMBL/GenBank/DDBJ databases">
        <authorList>
            <person name="Gilroy R."/>
        </authorList>
    </citation>
    <scope>NUCLEOTIDE SEQUENCE</scope>
    <source>
        <strain evidence="3">CHK33-5263</strain>
    </source>
</reference>
<evidence type="ECO:0000256" key="1">
    <source>
        <dbReference type="SAM" id="MobiDB-lite"/>
    </source>
</evidence>
<feature type="compositionally biased region" description="Low complexity" evidence="1">
    <location>
        <begin position="121"/>
        <end position="146"/>
    </location>
</feature>
<evidence type="ECO:0000313" key="3">
    <source>
        <dbReference type="EMBL" id="HIZ25195.1"/>
    </source>
</evidence>
<evidence type="ECO:0000256" key="2">
    <source>
        <dbReference type="SAM" id="Phobius"/>
    </source>
</evidence>
<feature type="compositionally biased region" description="Low complexity" evidence="1">
    <location>
        <begin position="14"/>
        <end position="57"/>
    </location>
</feature>
<accession>A0A9D2DY37</accession>
<name>A0A9D2DY37_9FIRM</name>
<reference evidence="3" key="1">
    <citation type="journal article" date="2021" name="PeerJ">
        <title>Extensive microbial diversity within the chicken gut microbiome revealed by metagenomics and culture.</title>
        <authorList>
            <person name="Gilroy R."/>
            <person name="Ravi A."/>
            <person name="Getino M."/>
            <person name="Pursley I."/>
            <person name="Horton D.L."/>
            <person name="Alikhan N.F."/>
            <person name="Baker D."/>
            <person name="Gharbi K."/>
            <person name="Hall N."/>
            <person name="Watson M."/>
            <person name="Adriaenssens E.M."/>
            <person name="Foster-Nyarko E."/>
            <person name="Jarju S."/>
            <person name="Secka A."/>
            <person name="Antonio M."/>
            <person name="Oren A."/>
            <person name="Chaudhuri R.R."/>
            <person name="La Ragione R."/>
            <person name="Hildebrand F."/>
            <person name="Pallen M.J."/>
        </authorList>
    </citation>
    <scope>NUCLEOTIDE SEQUENCE</scope>
    <source>
        <strain evidence="3">CHK33-5263</strain>
    </source>
</reference>
<sequence length="412" mass="44499">MEEEKKNIPESEPDAASAAAPDQSAEGTPAAPSSDGSAPASDGVGAEASAEAPAEESAPADEGEAPAASESDGVGAAESAGVPAEEPAPAFDGAGAEASAEASAEESAPADEGAEPPAVPAPAEATPAADASPAAETAASAAPVPESSAYDIEVKCPKRGRVRDREGFELGKLRRGVWYDNDKNRRGEFVKEDDKNVYLYEGENENRRRTGYVDKHNNIHTLQNEYVGTIVHARTPWLLILCILLALITALTCILCAWALSRSESPYAPIIFATEEDGTNWEDREDLSVFYNQTFGDKVIVPGMTGAYRFRMQNNSPDPIVYSLTFSETNEYGIAMRYRLKRDGVYIAGEEGYVTVEELCLEDLSVEEESITLFELEWVWAHNDAVDTVAGENEAMYYLHIDFLAEVWQERQ</sequence>
<feature type="region of interest" description="Disordered" evidence="1">
    <location>
        <begin position="1"/>
        <end position="146"/>
    </location>
</feature>
<proteinExistence type="predicted"/>
<feature type="transmembrane region" description="Helical" evidence="2">
    <location>
        <begin position="237"/>
        <end position="260"/>
    </location>
</feature>
<organism evidence="3 4">
    <name type="scientific">Candidatus Gallimonas intestinigallinarum</name>
    <dbReference type="NCBI Taxonomy" id="2838604"/>
    <lineage>
        <taxon>Bacteria</taxon>
        <taxon>Bacillati</taxon>
        <taxon>Bacillota</taxon>
        <taxon>Clostridia</taxon>
        <taxon>Candidatus Gallimonas</taxon>
    </lineage>
</organism>
<comment type="caution">
    <text evidence="3">The sequence shown here is derived from an EMBL/GenBank/DDBJ whole genome shotgun (WGS) entry which is preliminary data.</text>
</comment>
<dbReference type="Proteomes" id="UP000824044">
    <property type="component" value="Unassembled WGS sequence"/>
</dbReference>
<dbReference type="AlphaFoldDB" id="A0A9D2DY37"/>
<keyword evidence="2" id="KW-0812">Transmembrane</keyword>
<evidence type="ECO:0000313" key="4">
    <source>
        <dbReference type="Proteomes" id="UP000824044"/>
    </source>
</evidence>
<dbReference type="EMBL" id="DXBS01000130">
    <property type="protein sequence ID" value="HIZ25195.1"/>
    <property type="molecule type" value="Genomic_DNA"/>
</dbReference>
<keyword evidence="2" id="KW-0472">Membrane</keyword>